<dbReference type="InterPro" id="IPR022783">
    <property type="entry name" value="GCFC_dom"/>
</dbReference>
<dbReference type="AlphaFoldDB" id="A0A3B6ATM7"/>
<keyword evidence="12" id="KW-1185">Reference proteome</keyword>
<evidence type="ECO:0000256" key="6">
    <source>
        <dbReference type="ARBA" id="ARBA00023242"/>
    </source>
</evidence>
<proteinExistence type="inferred from homology"/>
<comment type="similarity">
    <text evidence="2 7">Belongs to the TFP11/STIP family.</text>
</comment>
<keyword evidence="5 7" id="KW-0508">mRNA splicing</keyword>
<evidence type="ECO:0000256" key="5">
    <source>
        <dbReference type="ARBA" id="ARBA00023187"/>
    </source>
</evidence>
<feature type="domain" description="G-patch" evidence="10">
    <location>
        <begin position="162"/>
        <end position="208"/>
    </location>
</feature>
<feature type="region of interest" description="Disordered" evidence="9">
    <location>
        <begin position="179"/>
        <end position="244"/>
    </location>
</feature>
<reference evidence="11" key="2">
    <citation type="submission" date="2018-10" db="UniProtKB">
        <authorList>
            <consortium name="EnsemblPlants"/>
        </authorList>
    </citation>
    <scope>IDENTIFICATION</scope>
</reference>
<dbReference type="PaxDb" id="4565-Traes_2AS_0301476BC.2"/>
<dbReference type="Gramene" id="TraesCS2A02G161800.1">
    <property type="protein sequence ID" value="TraesCS2A02G161800.1"/>
    <property type="gene ID" value="TraesCS2A02G161800"/>
</dbReference>
<dbReference type="GO" id="GO:0000390">
    <property type="term" value="P:spliceosomal complex disassembly"/>
    <property type="evidence" value="ECO:0000318"/>
    <property type="project" value="GO_Central"/>
</dbReference>
<dbReference type="Pfam" id="PF07842">
    <property type="entry name" value="GCFC"/>
    <property type="match status" value="1"/>
</dbReference>
<dbReference type="Pfam" id="PF12457">
    <property type="entry name" value="TIP_N"/>
    <property type="match status" value="1"/>
</dbReference>
<organism evidence="11">
    <name type="scientific">Triticum aestivum</name>
    <name type="common">Wheat</name>
    <dbReference type="NCBI Taxonomy" id="4565"/>
    <lineage>
        <taxon>Eukaryota</taxon>
        <taxon>Viridiplantae</taxon>
        <taxon>Streptophyta</taxon>
        <taxon>Embryophyta</taxon>
        <taxon>Tracheophyta</taxon>
        <taxon>Spermatophyta</taxon>
        <taxon>Magnoliopsida</taxon>
        <taxon>Liliopsida</taxon>
        <taxon>Poales</taxon>
        <taxon>Poaceae</taxon>
        <taxon>BOP clade</taxon>
        <taxon>Pooideae</taxon>
        <taxon>Triticodae</taxon>
        <taxon>Triticeae</taxon>
        <taxon>Triticinae</taxon>
        <taxon>Triticum</taxon>
    </lineage>
</organism>
<dbReference type="Gramene" id="TraesCLE_scaffold_044602_01G000200.1">
    <property type="protein sequence ID" value="TraesCLE_scaffold_044602_01G000200.1"/>
    <property type="gene ID" value="TraesCLE_scaffold_044602_01G000200"/>
</dbReference>
<name>A0A3B6ATM7_WHEAT</name>
<evidence type="ECO:0000313" key="12">
    <source>
        <dbReference type="Proteomes" id="UP000019116"/>
    </source>
</evidence>
<dbReference type="PANTHER" id="PTHR23329">
    <property type="entry name" value="TUFTELIN-INTERACTING PROTEIN 11-RELATED"/>
    <property type="match status" value="1"/>
</dbReference>
<accession>A0A3B6ATM7</accession>
<dbReference type="InterPro" id="IPR024933">
    <property type="entry name" value="TFP11"/>
</dbReference>
<dbReference type="Gramene" id="TraesCS2A03G0335800.1">
    <property type="protein sequence ID" value="TraesCS2A03G0335800.1.CDS"/>
    <property type="gene ID" value="TraesCS2A03G0335800"/>
</dbReference>
<feature type="compositionally biased region" description="Pro residues" evidence="9">
    <location>
        <begin position="220"/>
        <end position="229"/>
    </location>
</feature>
<dbReference type="GO" id="GO:0003676">
    <property type="term" value="F:nucleic acid binding"/>
    <property type="evidence" value="ECO:0007669"/>
    <property type="project" value="InterPro"/>
</dbReference>
<feature type="region of interest" description="Disordered" evidence="9">
    <location>
        <begin position="1"/>
        <end position="162"/>
    </location>
</feature>
<dbReference type="Pfam" id="PF01585">
    <property type="entry name" value="G-patch"/>
    <property type="match status" value="1"/>
</dbReference>
<dbReference type="PANTHER" id="PTHR23329:SF1">
    <property type="entry name" value="TUFTELIN-INTERACTING PROTEIN 11"/>
    <property type="match status" value="1"/>
</dbReference>
<dbReference type="SMR" id="A0A3B6ATM7"/>
<sequence>MEEDAEGMDRLDMDGDFVGGRFGRDGEFYYQSRRERAPQTSEDALYGVFGEGDSDYDSEEDEASRRRRRRKRRMDDSEPDLTRPVQFVSKGISAPKPEEDAEEDQDPYIDLPTGFGQRIAEGARARREEKERQQESAKRRRSAFGAGFEPGKPAPPPGSLESNTKVAKMMAMMGYKRGEGLGKNAQGITAPVETTLRPKNAGLGSVEGFKEPKAFTPKENLPPPPPPPPAKKEKQRWSKKASLKKDQVLTKNELLARRAEQEQDEQPTFVQKVIDMRGPQARVLTDLKGLSTEHEMEANDVPMPELQYNVRLLVDETEADIVRLDGQLRREQEKVASLVREKEKVAKQEALQKRQLQVMETIADVLEKVRVDDTAGLLTLGGLLKTFQGLKVRYEEEFKICSVAWVACRFAHPLLIRVFQGWQPLQNPLFGLEVMSSWKDLLQGDQPYDFSDATESMAPYAQLVSEVILPAVRISGTNSWKARDPEPMLRFLESWERLLPPIVLHSILEHVIMPKLTAAVESWDPRSENVPIHVWVHPWLPTLGQRIETLCHSIRYKLSSVLQLWQAHDSSAYAVLSPWKGVFDPASWEDLIVRYIIPKLKMALQEFQINPASQKFDQFNWVMIWASAVPVHHMVHMLEVDFFSKWQLVLYHWLSSPNPDFNEIMNWYKGWRGLFPPELLANERIRMLLTAGLEMMNQAAEGHELVQPGARENVGFLRATEKRQFDAAQQASQYPSYHAVPGAAMGDMSFKESIQAYAADQGLLFMPRVNKFYNGMPVYEFGTVSICIDSVKRLLYAQLQEGTERWSSVSLTQLLEMNRMARPR</sequence>
<evidence type="ECO:0000256" key="4">
    <source>
        <dbReference type="ARBA" id="ARBA00022728"/>
    </source>
</evidence>
<protein>
    <recommendedName>
        <fullName evidence="10">G-patch domain-containing protein</fullName>
    </recommendedName>
</protein>
<dbReference type="Gramene" id="TraesWEE_scaffold_074380_01G000200.1">
    <property type="protein sequence ID" value="TraesWEE_scaffold_074380_01G000200.1"/>
    <property type="gene ID" value="TraesWEE_scaffold_074380_01G000200"/>
</dbReference>
<evidence type="ECO:0000256" key="2">
    <source>
        <dbReference type="ARBA" id="ARBA00010900"/>
    </source>
</evidence>
<dbReference type="InterPro" id="IPR000467">
    <property type="entry name" value="G_patch_dom"/>
</dbReference>
<keyword evidence="3 7" id="KW-0507">mRNA processing</keyword>
<dbReference type="Gramene" id="TraesCAD_scaffold_076829_01G000200.1">
    <property type="protein sequence ID" value="TraesCAD_scaffold_076829_01G000200.1"/>
    <property type="gene ID" value="TraesCAD_scaffold_076829_01G000200"/>
</dbReference>
<evidence type="ECO:0000256" key="9">
    <source>
        <dbReference type="SAM" id="MobiDB-lite"/>
    </source>
</evidence>
<dbReference type="PROSITE" id="PS50174">
    <property type="entry name" value="G_PATCH"/>
    <property type="match status" value="1"/>
</dbReference>
<evidence type="ECO:0000256" key="8">
    <source>
        <dbReference type="SAM" id="Coils"/>
    </source>
</evidence>
<feature type="compositionally biased region" description="Acidic residues" evidence="9">
    <location>
        <begin position="52"/>
        <end position="62"/>
    </location>
</feature>
<evidence type="ECO:0000259" key="10">
    <source>
        <dbReference type="PROSITE" id="PS50174"/>
    </source>
</evidence>
<dbReference type="Proteomes" id="UP000019116">
    <property type="component" value="Chromosome 2A"/>
</dbReference>
<dbReference type="EnsemblPlants" id="TraesCS2A02G161800.1">
    <property type="protein sequence ID" value="TraesCS2A02G161800.1"/>
    <property type="gene ID" value="TraesCS2A02G161800"/>
</dbReference>
<dbReference type="OMA" id="WEPRLET"/>
<dbReference type="STRING" id="4565.A0A3B6ATM7"/>
<evidence type="ECO:0000256" key="3">
    <source>
        <dbReference type="ARBA" id="ARBA00022664"/>
    </source>
</evidence>
<keyword evidence="8" id="KW-0175">Coiled coil</keyword>
<feature type="compositionally biased region" description="Basic and acidic residues" evidence="9">
    <location>
        <begin position="22"/>
        <end position="37"/>
    </location>
</feature>
<comment type="subcellular location">
    <subcellularLocation>
        <location evidence="1 7">Nucleus</location>
    </subcellularLocation>
</comment>
<dbReference type="SMART" id="SM00443">
    <property type="entry name" value="G_patch"/>
    <property type="match status" value="1"/>
</dbReference>
<dbReference type="InterPro" id="IPR022159">
    <property type="entry name" value="STIP/TFIP11_N"/>
</dbReference>
<feature type="compositionally biased region" description="Basic and acidic residues" evidence="9">
    <location>
        <begin position="121"/>
        <end position="137"/>
    </location>
</feature>
<keyword evidence="6 7" id="KW-0539">Nucleus</keyword>
<dbReference type="InterPro" id="IPR045211">
    <property type="entry name" value="TFP11/STIP/Ntr1"/>
</dbReference>
<evidence type="ECO:0000256" key="7">
    <source>
        <dbReference type="PIRNR" id="PIRNR017706"/>
    </source>
</evidence>
<dbReference type="PIRSF" id="PIRSF017706">
    <property type="entry name" value="TFIP11"/>
    <property type="match status" value="1"/>
</dbReference>
<reference evidence="11" key="1">
    <citation type="submission" date="2018-08" db="EMBL/GenBank/DDBJ databases">
        <authorList>
            <person name="Rossello M."/>
        </authorList>
    </citation>
    <scope>NUCLEOTIDE SEQUENCE [LARGE SCALE GENOMIC DNA]</scope>
    <source>
        <strain evidence="11">cv. Chinese Spring</strain>
    </source>
</reference>
<dbReference type="OrthoDB" id="4822at2759"/>
<evidence type="ECO:0000313" key="11">
    <source>
        <dbReference type="EnsemblPlants" id="TraesCS2A02G161800.1"/>
    </source>
</evidence>
<feature type="coiled-coil region" evidence="8">
    <location>
        <begin position="314"/>
        <end position="348"/>
    </location>
</feature>
<dbReference type="GO" id="GO:0071008">
    <property type="term" value="C:U2-type post-mRNA release spliceosomal complex"/>
    <property type="evidence" value="ECO:0000318"/>
    <property type="project" value="GO_Central"/>
</dbReference>
<evidence type="ECO:0000256" key="1">
    <source>
        <dbReference type="ARBA" id="ARBA00004123"/>
    </source>
</evidence>
<keyword evidence="4 7" id="KW-0747">Spliceosome</keyword>